<organism evidence="2 3">
    <name type="scientific">Streptacidiphilus cavernicola</name>
    <dbReference type="NCBI Taxonomy" id="3342716"/>
    <lineage>
        <taxon>Bacteria</taxon>
        <taxon>Bacillati</taxon>
        <taxon>Actinomycetota</taxon>
        <taxon>Actinomycetes</taxon>
        <taxon>Kitasatosporales</taxon>
        <taxon>Streptomycetaceae</taxon>
        <taxon>Streptacidiphilus</taxon>
    </lineage>
</organism>
<feature type="region of interest" description="Disordered" evidence="1">
    <location>
        <begin position="22"/>
        <end position="122"/>
    </location>
</feature>
<feature type="compositionally biased region" description="Polar residues" evidence="1">
    <location>
        <begin position="31"/>
        <end position="43"/>
    </location>
</feature>
<protein>
    <recommendedName>
        <fullName evidence="4">Helix-turn-helix domain-containing protein</fullName>
    </recommendedName>
</protein>
<name>A0ABV6UP57_9ACTN</name>
<comment type="caution">
    <text evidence="2">The sequence shown here is derived from an EMBL/GenBank/DDBJ whole genome shotgun (WGS) entry which is preliminary data.</text>
</comment>
<keyword evidence="3" id="KW-1185">Reference proteome</keyword>
<proteinExistence type="predicted"/>
<feature type="compositionally biased region" description="Polar residues" evidence="1">
    <location>
        <begin position="57"/>
        <end position="113"/>
    </location>
</feature>
<accession>A0ABV6UP57</accession>
<sequence length="230" mass="24732">MTRLTVRGISKCISELQSLGELTRTTGGGSRNPNKYTIVLGSSTDEEGAALRKRSRNSVPGTKSVEPSANNPASEQESWNSVQPKTEPASNPTGVGSTPFGSTTNNNQLASSTVPPPAGSTISVPAGAQQLVSELERAGIVVGWRLTPPEWQRVTALSARWGASRLIEVVSRRWDPKRPPQSARYLLRIWDDLPSELPAATVPSNVVPLGPSRSWNTYRDSSAHAYQNGF</sequence>
<evidence type="ECO:0000313" key="2">
    <source>
        <dbReference type="EMBL" id="MFC1403226.1"/>
    </source>
</evidence>
<dbReference type="Proteomes" id="UP001592528">
    <property type="component" value="Unassembled WGS sequence"/>
</dbReference>
<gene>
    <name evidence="2" type="ORF">ACEZDJ_18205</name>
</gene>
<dbReference type="RefSeq" id="WP_157623757.1">
    <property type="nucleotide sequence ID" value="NZ_JBHEZZ010000009.1"/>
</dbReference>
<evidence type="ECO:0008006" key="4">
    <source>
        <dbReference type="Google" id="ProtNLM"/>
    </source>
</evidence>
<reference evidence="2 3" key="1">
    <citation type="submission" date="2024-09" db="EMBL/GenBank/DDBJ databases">
        <authorList>
            <person name="Lee S.D."/>
        </authorList>
    </citation>
    <scope>NUCLEOTIDE SEQUENCE [LARGE SCALE GENOMIC DNA]</scope>
    <source>
        <strain evidence="2 3">N1-5</strain>
    </source>
</reference>
<evidence type="ECO:0000313" key="3">
    <source>
        <dbReference type="Proteomes" id="UP001592528"/>
    </source>
</evidence>
<dbReference type="EMBL" id="JBHEZZ010000009">
    <property type="protein sequence ID" value="MFC1403226.1"/>
    <property type="molecule type" value="Genomic_DNA"/>
</dbReference>
<evidence type="ECO:0000256" key="1">
    <source>
        <dbReference type="SAM" id="MobiDB-lite"/>
    </source>
</evidence>